<dbReference type="RefSeq" id="WP_129891045.1">
    <property type="nucleotide sequence ID" value="NZ_CP035758.1"/>
</dbReference>
<reference evidence="2 3" key="1">
    <citation type="submission" date="2019-01" db="EMBL/GenBank/DDBJ databases">
        <title>Ktedonosporobacter rubrisoli SCAWS-G2.</title>
        <authorList>
            <person name="Huang Y."/>
            <person name="Yan B."/>
        </authorList>
    </citation>
    <scope>NUCLEOTIDE SEQUENCE [LARGE SCALE GENOMIC DNA]</scope>
    <source>
        <strain evidence="2 3">SCAWS-G2</strain>
    </source>
</reference>
<dbReference type="CDD" id="cd00761">
    <property type="entry name" value="Glyco_tranf_GTA_type"/>
    <property type="match status" value="1"/>
</dbReference>
<proteinExistence type="predicted"/>
<name>A0A4P6JWC2_KTERU</name>
<dbReference type="OrthoDB" id="153025at2"/>
<feature type="domain" description="Glycosyltransferase 2-like" evidence="1">
    <location>
        <begin position="4"/>
        <end position="105"/>
    </location>
</feature>
<keyword evidence="3" id="KW-1185">Reference proteome</keyword>
<accession>A0A4P6JWC2</accession>
<evidence type="ECO:0000259" key="1">
    <source>
        <dbReference type="Pfam" id="PF00535"/>
    </source>
</evidence>
<dbReference type="PANTHER" id="PTHR43685">
    <property type="entry name" value="GLYCOSYLTRANSFERASE"/>
    <property type="match status" value="1"/>
</dbReference>
<evidence type="ECO:0000313" key="3">
    <source>
        <dbReference type="Proteomes" id="UP000290365"/>
    </source>
</evidence>
<dbReference type="InterPro" id="IPR050834">
    <property type="entry name" value="Glycosyltransf_2"/>
</dbReference>
<keyword evidence="2" id="KW-0808">Transferase</keyword>
<evidence type="ECO:0000313" key="2">
    <source>
        <dbReference type="EMBL" id="QBD79979.1"/>
    </source>
</evidence>
<dbReference type="InterPro" id="IPR001173">
    <property type="entry name" value="Glyco_trans_2-like"/>
</dbReference>
<dbReference type="SUPFAM" id="SSF53448">
    <property type="entry name" value="Nucleotide-diphospho-sugar transferases"/>
    <property type="match status" value="1"/>
</dbReference>
<dbReference type="KEGG" id="kbs:EPA93_29955"/>
<dbReference type="PANTHER" id="PTHR43685:SF3">
    <property type="entry name" value="SLR2126 PROTEIN"/>
    <property type="match status" value="1"/>
</dbReference>
<dbReference type="Pfam" id="PF00535">
    <property type="entry name" value="Glycos_transf_2"/>
    <property type="match status" value="1"/>
</dbReference>
<gene>
    <name evidence="2" type="ORF">EPA93_29955</name>
</gene>
<dbReference type="AlphaFoldDB" id="A0A4P6JWC2"/>
<sequence>MEASIVIPTCNKASYLELTLASLLRQSYPASQYEVIVVDDGSSDRTSEVLEYFAGQQWNFRSIKQRNAGRSAARNAGILATRGKIVIFVDDDCICCRNLVAAHTQRHAGASNKAVIGLCSDIFTRLPIDREQCKRELKKMLCDMRYTFTEHPAVIEAIENIVAALPVTLELITPEDIDKYPEKIELLAITNPDAYVYDAFQRIALQQFSCPWEFFVTRNVSVDRDSLLKAGMFDEGFRGWGEEDPELGYRLFTAGVVFDTTLDAIIYHQAHPRNKEMTLKEWLGNYMKFCEKYDAPELYLKLQFARRLITLPDYEQIVGKIKAGLLGETDLQAIKERYEELIADCLETGLEPA</sequence>
<protein>
    <submittedName>
        <fullName evidence="2">Glycosyltransferase</fullName>
    </submittedName>
</protein>
<dbReference type="InterPro" id="IPR029044">
    <property type="entry name" value="Nucleotide-diphossugar_trans"/>
</dbReference>
<dbReference type="GO" id="GO:0016740">
    <property type="term" value="F:transferase activity"/>
    <property type="evidence" value="ECO:0007669"/>
    <property type="project" value="UniProtKB-KW"/>
</dbReference>
<dbReference type="EMBL" id="CP035758">
    <property type="protein sequence ID" value="QBD79979.1"/>
    <property type="molecule type" value="Genomic_DNA"/>
</dbReference>
<dbReference type="Proteomes" id="UP000290365">
    <property type="component" value="Chromosome"/>
</dbReference>
<dbReference type="Gene3D" id="3.90.550.10">
    <property type="entry name" value="Spore Coat Polysaccharide Biosynthesis Protein SpsA, Chain A"/>
    <property type="match status" value="1"/>
</dbReference>
<organism evidence="2 3">
    <name type="scientific">Ktedonosporobacter rubrisoli</name>
    <dbReference type="NCBI Taxonomy" id="2509675"/>
    <lineage>
        <taxon>Bacteria</taxon>
        <taxon>Bacillati</taxon>
        <taxon>Chloroflexota</taxon>
        <taxon>Ktedonobacteria</taxon>
        <taxon>Ktedonobacterales</taxon>
        <taxon>Ktedonosporobacteraceae</taxon>
        <taxon>Ktedonosporobacter</taxon>
    </lineage>
</organism>